<evidence type="ECO:0000259" key="4">
    <source>
        <dbReference type="Pfam" id="PF01156"/>
    </source>
</evidence>
<dbReference type="Proteomes" id="UP000515211">
    <property type="component" value="Chromosome 7"/>
</dbReference>
<dbReference type="SUPFAM" id="SSF53590">
    <property type="entry name" value="Nucleoside hydrolase"/>
    <property type="match status" value="1"/>
</dbReference>
<dbReference type="AlphaFoldDB" id="A0A9C6TES4"/>
<dbReference type="Gene3D" id="3.90.245.10">
    <property type="entry name" value="Ribonucleoside hydrolase-like"/>
    <property type="match status" value="1"/>
</dbReference>
<dbReference type="GO" id="GO:0006152">
    <property type="term" value="P:purine nucleoside catabolic process"/>
    <property type="evidence" value="ECO:0007669"/>
    <property type="project" value="TreeGrafter"/>
</dbReference>
<reference evidence="5" key="1">
    <citation type="journal article" date="2016" name="Nat. Genet.">
        <title>The genome sequences of Arachis duranensis and Arachis ipaensis, the diploid ancestors of cultivated peanut.</title>
        <authorList>
            <person name="Bertioli D.J."/>
            <person name="Cannon S.B."/>
            <person name="Froenicke L."/>
            <person name="Huang G."/>
            <person name="Farmer A.D."/>
            <person name="Cannon E.K."/>
            <person name="Liu X."/>
            <person name="Gao D."/>
            <person name="Clevenger J."/>
            <person name="Dash S."/>
            <person name="Ren L."/>
            <person name="Moretzsohn M.C."/>
            <person name="Shirasawa K."/>
            <person name="Huang W."/>
            <person name="Vidigal B."/>
            <person name="Abernathy B."/>
            <person name="Chu Y."/>
            <person name="Niederhuth C.E."/>
            <person name="Umale P."/>
            <person name="Araujo A.C."/>
            <person name="Kozik A."/>
            <person name="Kim K.D."/>
            <person name="Burow M.D."/>
            <person name="Varshney R.K."/>
            <person name="Wang X."/>
            <person name="Zhang X."/>
            <person name="Barkley N."/>
            <person name="Guimaraes P.M."/>
            <person name="Isobe S."/>
            <person name="Guo B."/>
            <person name="Liao B."/>
            <person name="Stalker H.T."/>
            <person name="Schmitz R.J."/>
            <person name="Scheffler B.E."/>
            <person name="Leal-Bertioli S.C."/>
            <person name="Xun X."/>
            <person name="Jackson S.A."/>
            <person name="Michelmore R."/>
            <person name="Ozias-Akins P."/>
        </authorList>
    </citation>
    <scope>NUCLEOTIDE SEQUENCE [LARGE SCALE GENOMIC DNA]</scope>
    <source>
        <strain evidence="5">cv. V14167</strain>
    </source>
</reference>
<dbReference type="GO" id="GO:0008477">
    <property type="term" value="F:purine nucleosidase activity"/>
    <property type="evidence" value="ECO:0007669"/>
    <property type="project" value="TreeGrafter"/>
</dbReference>
<evidence type="ECO:0000256" key="3">
    <source>
        <dbReference type="ARBA" id="ARBA00023295"/>
    </source>
</evidence>
<evidence type="ECO:0000313" key="6">
    <source>
        <dbReference type="RefSeq" id="XP_052107558.1"/>
    </source>
</evidence>
<dbReference type="InterPro" id="IPR023186">
    <property type="entry name" value="IUNH"/>
</dbReference>
<comment type="similarity">
    <text evidence="1">Belongs to the IUNH family.</text>
</comment>
<keyword evidence="2" id="KW-0378">Hydrolase</keyword>
<gene>
    <name evidence="6" type="primary">LOC110273584</name>
</gene>
<dbReference type="InterPro" id="IPR001910">
    <property type="entry name" value="Inosine/uridine_hydrolase_dom"/>
</dbReference>
<dbReference type="PANTHER" id="PTHR12304:SF4">
    <property type="entry name" value="URIDINE NUCLEOSIDASE"/>
    <property type="match status" value="1"/>
</dbReference>
<dbReference type="Pfam" id="PF01156">
    <property type="entry name" value="IU_nuc_hydro"/>
    <property type="match status" value="1"/>
</dbReference>
<organism evidence="5 6">
    <name type="scientific">Arachis duranensis</name>
    <name type="common">Wild peanut</name>
    <dbReference type="NCBI Taxonomy" id="130453"/>
    <lineage>
        <taxon>Eukaryota</taxon>
        <taxon>Viridiplantae</taxon>
        <taxon>Streptophyta</taxon>
        <taxon>Embryophyta</taxon>
        <taxon>Tracheophyta</taxon>
        <taxon>Spermatophyta</taxon>
        <taxon>Magnoliopsida</taxon>
        <taxon>eudicotyledons</taxon>
        <taxon>Gunneridae</taxon>
        <taxon>Pentapetalae</taxon>
        <taxon>rosids</taxon>
        <taxon>fabids</taxon>
        <taxon>Fabales</taxon>
        <taxon>Fabaceae</taxon>
        <taxon>Papilionoideae</taxon>
        <taxon>50 kb inversion clade</taxon>
        <taxon>dalbergioids sensu lato</taxon>
        <taxon>Dalbergieae</taxon>
        <taxon>Pterocarpus clade</taxon>
        <taxon>Arachis</taxon>
    </lineage>
</organism>
<dbReference type="GeneID" id="110273584"/>
<feature type="domain" description="Inosine/uridine-preferring nucleoside hydrolase" evidence="4">
    <location>
        <begin position="8"/>
        <end position="135"/>
    </location>
</feature>
<dbReference type="KEGG" id="adu:110273584"/>
<evidence type="ECO:0000256" key="1">
    <source>
        <dbReference type="ARBA" id="ARBA00009176"/>
    </source>
</evidence>
<dbReference type="PANTHER" id="PTHR12304">
    <property type="entry name" value="INOSINE-URIDINE PREFERRING NUCLEOSIDE HYDROLASE"/>
    <property type="match status" value="1"/>
</dbReference>
<accession>A0A9C6TES4</accession>
<sequence>MYICINDLNPAAEANVYFGDPDAADFVFTSEADILTLGINVIHQVVLTGSDLEKLASSNGKFAQYLTETLNLYFSYHRDAYNTDGVYLHDPTTFLAAVDPTFVTCMEGSVRVQTGGITRGLTILYNKQKSFSYALTKNRNASKDKESLLLVYLRFWEMEPSDSDFFGTESMRSSQEETI</sequence>
<dbReference type="GO" id="GO:0005829">
    <property type="term" value="C:cytosol"/>
    <property type="evidence" value="ECO:0007669"/>
    <property type="project" value="TreeGrafter"/>
</dbReference>
<keyword evidence="5" id="KW-1185">Reference proteome</keyword>
<dbReference type="InterPro" id="IPR036452">
    <property type="entry name" value="Ribo_hydro-like"/>
</dbReference>
<evidence type="ECO:0000313" key="5">
    <source>
        <dbReference type="Proteomes" id="UP000515211"/>
    </source>
</evidence>
<keyword evidence="3" id="KW-0326">Glycosidase</keyword>
<evidence type="ECO:0000256" key="2">
    <source>
        <dbReference type="ARBA" id="ARBA00022801"/>
    </source>
</evidence>
<name>A0A9C6TES4_ARADU</name>
<dbReference type="RefSeq" id="XP_052107558.1">
    <property type="nucleotide sequence ID" value="XM_052251598.1"/>
</dbReference>
<proteinExistence type="inferred from homology"/>
<reference evidence="6" key="2">
    <citation type="submission" date="2025-08" db="UniProtKB">
        <authorList>
            <consortium name="RefSeq"/>
        </authorList>
    </citation>
    <scope>IDENTIFICATION</scope>
    <source>
        <tissue evidence="6">Whole plant</tissue>
    </source>
</reference>
<protein>
    <submittedName>
        <fullName evidence="6">Probable uridine nucleosidase 2</fullName>
    </submittedName>
</protein>